<dbReference type="Proteomes" id="UP000657006">
    <property type="component" value="Unassembled WGS sequence"/>
</dbReference>
<organism evidence="2 3">
    <name type="scientific">Bianquea renquensis</name>
    <dbReference type="NCBI Taxonomy" id="2763661"/>
    <lineage>
        <taxon>Bacteria</taxon>
        <taxon>Bacillati</taxon>
        <taxon>Bacillota</taxon>
        <taxon>Clostridia</taxon>
        <taxon>Eubacteriales</taxon>
        <taxon>Bianqueaceae</taxon>
        <taxon>Bianquea</taxon>
    </lineage>
</organism>
<reference evidence="2" key="1">
    <citation type="submission" date="2020-08" db="EMBL/GenBank/DDBJ databases">
        <title>Genome public.</title>
        <authorList>
            <person name="Liu C."/>
            <person name="Sun Q."/>
        </authorList>
    </citation>
    <scope>NUCLEOTIDE SEQUENCE</scope>
    <source>
        <strain evidence="2">NSJ-32</strain>
    </source>
</reference>
<dbReference type="AlphaFoldDB" id="A0A926DV58"/>
<keyword evidence="1" id="KW-0812">Transmembrane</keyword>
<keyword evidence="1" id="KW-1133">Transmembrane helix</keyword>
<name>A0A926DV58_9FIRM</name>
<comment type="caution">
    <text evidence="2">The sequence shown here is derived from an EMBL/GenBank/DDBJ whole genome shotgun (WGS) entry which is preliminary data.</text>
</comment>
<evidence type="ECO:0000313" key="2">
    <source>
        <dbReference type="EMBL" id="MBC8544282.1"/>
    </source>
</evidence>
<proteinExistence type="predicted"/>
<sequence>MYNENSNNKNAWVTERIIKVFLVIAFMLSSNILMYHFLPWVFWRDVVTIVSLFLGIYWIFGHETTQYRYGLISDELTIYVGKGKRERLILNISVADIEKIARVTSLDHQEDAKKKYSTRNRYYNISHQAPIYYCIYLDALKAPHYFEFKPTRDLVCMIMEKIGSMY</sequence>
<gene>
    <name evidence="2" type="ORF">H8730_12110</name>
</gene>
<dbReference type="RefSeq" id="WP_177714418.1">
    <property type="nucleotide sequence ID" value="NZ_JACRSQ010000018.1"/>
</dbReference>
<evidence type="ECO:0000256" key="1">
    <source>
        <dbReference type="SAM" id="Phobius"/>
    </source>
</evidence>
<accession>A0A926DV58</accession>
<keyword evidence="1" id="KW-0472">Membrane</keyword>
<protein>
    <submittedName>
        <fullName evidence="2">Uncharacterized protein</fullName>
    </submittedName>
</protein>
<feature type="transmembrane region" description="Helical" evidence="1">
    <location>
        <begin position="17"/>
        <end position="35"/>
    </location>
</feature>
<evidence type="ECO:0000313" key="3">
    <source>
        <dbReference type="Proteomes" id="UP000657006"/>
    </source>
</evidence>
<feature type="transmembrane region" description="Helical" evidence="1">
    <location>
        <begin position="41"/>
        <end position="60"/>
    </location>
</feature>
<dbReference type="EMBL" id="JACRSQ010000018">
    <property type="protein sequence ID" value="MBC8544282.1"/>
    <property type="molecule type" value="Genomic_DNA"/>
</dbReference>
<keyword evidence="3" id="KW-1185">Reference proteome</keyword>